<dbReference type="Proteomes" id="UP000005475">
    <property type="component" value="Unassembled WGS sequence"/>
</dbReference>
<sequence>MSLIGYAFLFSFRKADLYPFNTRNIHRFSSKSLLFLYFCVRMR</sequence>
<dbReference type="EMBL" id="AAXF02000051">
    <property type="protein sequence ID" value="EDO10756.1"/>
    <property type="molecule type" value="Genomic_DNA"/>
</dbReference>
<comment type="caution">
    <text evidence="1">The sequence shown here is derived from an EMBL/GenBank/DDBJ whole genome shotgun (WGS) entry which is preliminary data.</text>
</comment>
<name>A0AAN3A6G5_BACO1</name>
<gene>
    <name evidence="1" type="ORF">BACOVA_03389</name>
</gene>
<evidence type="ECO:0000313" key="1">
    <source>
        <dbReference type="EMBL" id="EDO10756.1"/>
    </source>
</evidence>
<organism evidence="1 2">
    <name type="scientific">Bacteroides ovatus (strain ATCC 8483 / DSM 1896 / JCM 5824 / BCRC 10623 / CCUG 4943 / NCTC 11153)</name>
    <dbReference type="NCBI Taxonomy" id="411476"/>
    <lineage>
        <taxon>Bacteria</taxon>
        <taxon>Pseudomonadati</taxon>
        <taxon>Bacteroidota</taxon>
        <taxon>Bacteroidia</taxon>
        <taxon>Bacteroidales</taxon>
        <taxon>Bacteroidaceae</taxon>
        <taxon>Bacteroides</taxon>
    </lineage>
</organism>
<dbReference type="AlphaFoldDB" id="A0AAN3A6G5"/>
<reference evidence="1 2" key="1">
    <citation type="submission" date="2007-03" db="EMBL/GenBank/DDBJ databases">
        <authorList>
            <person name="Fulton L."/>
            <person name="Clifton S."/>
            <person name="Fulton B."/>
            <person name="Xu J."/>
            <person name="Minx P."/>
            <person name="Pepin K.H."/>
            <person name="Johnson M."/>
            <person name="Thiruvilangam P."/>
            <person name="Bhonagiri V."/>
            <person name="Nash W.E."/>
            <person name="Mardis E.R."/>
            <person name="Wilson R.K."/>
        </authorList>
    </citation>
    <scope>NUCLEOTIDE SEQUENCE [LARGE SCALE GENOMIC DNA]</scope>
    <source>
        <strain evidence="2">ATCC 8483 / DSM 1896 / JCM 5824 / BCRC 10623 / CCUG 4943 / NCTC 11153</strain>
    </source>
</reference>
<protein>
    <submittedName>
        <fullName evidence="1">Uncharacterized protein</fullName>
    </submittedName>
</protein>
<evidence type="ECO:0000313" key="2">
    <source>
        <dbReference type="Proteomes" id="UP000005475"/>
    </source>
</evidence>
<proteinExistence type="predicted"/>
<accession>A0AAN3A6G5</accession>
<reference evidence="2" key="2">
    <citation type="submission" date="2007-04" db="EMBL/GenBank/DDBJ databases">
        <title>Draft genome sequence of Bacteroides ovatus (ATCC 8483).</title>
        <authorList>
            <person name="Sudarsanam P."/>
            <person name="Ley R."/>
            <person name="Guruge J."/>
            <person name="Turnbaugh P.J."/>
            <person name="Mahowald M."/>
            <person name="Liep D."/>
            <person name="Gordon J."/>
        </authorList>
    </citation>
    <scope>NUCLEOTIDE SEQUENCE [LARGE SCALE GENOMIC DNA]</scope>
    <source>
        <strain evidence="2">ATCC 8483 / DSM 1896 / JCM 5824 / BCRC 10623 / CCUG 4943 / NCTC 11153</strain>
    </source>
</reference>